<organism evidence="7 8">
    <name type="scientific">Streptosporangium pseudovulgare</name>
    <dbReference type="NCBI Taxonomy" id="35765"/>
    <lineage>
        <taxon>Bacteria</taxon>
        <taxon>Bacillati</taxon>
        <taxon>Actinomycetota</taxon>
        <taxon>Actinomycetes</taxon>
        <taxon>Streptosporangiales</taxon>
        <taxon>Streptosporangiaceae</taxon>
        <taxon>Streptosporangium</taxon>
    </lineage>
</organism>
<feature type="transmembrane region" description="Helical" evidence="6">
    <location>
        <begin position="33"/>
        <end position="51"/>
    </location>
</feature>
<evidence type="ECO:0000256" key="6">
    <source>
        <dbReference type="SAM" id="Phobius"/>
    </source>
</evidence>
<evidence type="ECO:0000256" key="3">
    <source>
        <dbReference type="ARBA" id="ARBA00022692"/>
    </source>
</evidence>
<feature type="transmembrane region" description="Helical" evidence="6">
    <location>
        <begin position="250"/>
        <end position="276"/>
    </location>
</feature>
<feature type="transmembrane region" description="Helical" evidence="6">
    <location>
        <begin position="141"/>
        <end position="163"/>
    </location>
</feature>
<keyword evidence="4 6" id="KW-1133">Transmembrane helix</keyword>
<proteinExistence type="predicted"/>
<feature type="transmembrane region" description="Helical" evidence="6">
    <location>
        <begin position="217"/>
        <end position="238"/>
    </location>
</feature>
<dbReference type="Pfam" id="PF03706">
    <property type="entry name" value="LPG_synthase_TM"/>
    <property type="match status" value="1"/>
</dbReference>
<name>A0ABQ2QTK1_9ACTN</name>
<dbReference type="EMBL" id="BMQJ01000005">
    <property type="protein sequence ID" value="GGP93851.1"/>
    <property type="molecule type" value="Genomic_DNA"/>
</dbReference>
<keyword evidence="3 6" id="KW-0812">Transmembrane</keyword>
<evidence type="ECO:0000313" key="7">
    <source>
        <dbReference type="EMBL" id="GGP93851.1"/>
    </source>
</evidence>
<gene>
    <name evidence="7" type="ORF">GCM10010140_24490</name>
</gene>
<evidence type="ECO:0000256" key="5">
    <source>
        <dbReference type="ARBA" id="ARBA00023136"/>
    </source>
</evidence>
<feature type="transmembrane region" description="Helical" evidence="6">
    <location>
        <begin position="175"/>
        <end position="197"/>
    </location>
</feature>
<evidence type="ECO:0000256" key="2">
    <source>
        <dbReference type="ARBA" id="ARBA00022475"/>
    </source>
</evidence>
<accession>A0ABQ2QTK1</accession>
<dbReference type="Proteomes" id="UP000611554">
    <property type="component" value="Unassembled WGS sequence"/>
</dbReference>
<reference evidence="8" key="1">
    <citation type="journal article" date="2019" name="Int. J. Syst. Evol. Microbiol.">
        <title>The Global Catalogue of Microorganisms (GCM) 10K type strain sequencing project: providing services to taxonomists for standard genome sequencing and annotation.</title>
        <authorList>
            <consortium name="The Broad Institute Genomics Platform"/>
            <consortium name="The Broad Institute Genome Sequencing Center for Infectious Disease"/>
            <person name="Wu L."/>
            <person name="Ma J."/>
        </authorList>
    </citation>
    <scope>NUCLEOTIDE SEQUENCE [LARGE SCALE GENOMIC DNA]</scope>
    <source>
        <strain evidence="8">JCM 3115</strain>
    </source>
</reference>
<comment type="caution">
    <text evidence="7">The sequence shown here is derived from an EMBL/GenBank/DDBJ whole genome shotgun (WGS) entry which is preliminary data.</text>
</comment>
<evidence type="ECO:0000256" key="4">
    <source>
        <dbReference type="ARBA" id="ARBA00022989"/>
    </source>
</evidence>
<keyword evidence="5 6" id="KW-0472">Membrane</keyword>
<evidence type="ECO:0000313" key="8">
    <source>
        <dbReference type="Proteomes" id="UP000611554"/>
    </source>
</evidence>
<sequence length="348" mass="36806">MPPKRTGAPAPYRPVRSRPYCGRMLRRLRTSRLLRVLLALVAIGFLGYGLTRNWDDTRRALAELSWWSVAGAWVSVMAGAGCMLVAWQRVVAGLGSPLPLRVAARVLFVGQLGKYVPGSVWAYAAMMELGRDHGCPPRRTFSATSLALLVSLGCAVGLAAATLPFTARSMAGRTWYLVLVIPVIAVCLHPKVLTWGLNLALRIARREPVERVLPGRALLAALGWTLLGWLVYGLHAWLVLGDLTGDFSLYALGAGAYAAAWATGLLIAVVPAGVGVREAAMAAALMSGLSQDAGGLGTPETVAVVSVVALVSRLAFTLTDLAWAGIGWLLGRRAQAPAETSASAYAAQ</sequence>
<evidence type="ECO:0000256" key="1">
    <source>
        <dbReference type="ARBA" id="ARBA00004651"/>
    </source>
</evidence>
<feature type="transmembrane region" description="Helical" evidence="6">
    <location>
        <begin position="66"/>
        <end position="87"/>
    </location>
</feature>
<keyword evidence="2" id="KW-1003">Cell membrane</keyword>
<keyword evidence="8" id="KW-1185">Reference proteome</keyword>
<protein>
    <submittedName>
        <fullName evidence="7">Membrane protein</fullName>
    </submittedName>
</protein>
<comment type="subcellular location">
    <subcellularLocation>
        <location evidence="1">Cell membrane</location>
        <topology evidence="1">Multi-pass membrane protein</topology>
    </subcellularLocation>
</comment>
<dbReference type="InterPro" id="IPR022791">
    <property type="entry name" value="L-PG_synthase/AglD"/>
</dbReference>